<proteinExistence type="predicted"/>
<accession>A0A5D3A9I0</accession>
<dbReference type="Proteomes" id="UP000323597">
    <property type="component" value="Chromosome A02"/>
</dbReference>
<keyword evidence="1" id="KW-0472">Membrane</keyword>
<protein>
    <submittedName>
        <fullName evidence="2">Uncharacterized protein</fullName>
    </submittedName>
</protein>
<dbReference type="EMBL" id="CM017637">
    <property type="protein sequence ID" value="TYJ46246.1"/>
    <property type="molecule type" value="Genomic_DNA"/>
</dbReference>
<feature type="transmembrane region" description="Helical" evidence="1">
    <location>
        <begin position="6"/>
        <end position="26"/>
    </location>
</feature>
<sequence length="73" mass="8418">MRGLLNPYPLIWPFLTFFNHLMCCLVRRSSHKRAFKESPPTVRFQKLNSSGTITAWRHAFASVVVASVIKGLW</sequence>
<reference evidence="2 3" key="1">
    <citation type="submission" date="2019-07" db="EMBL/GenBank/DDBJ databases">
        <title>WGS assembly of Gossypium mustelinum.</title>
        <authorList>
            <person name="Chen Z.J."/>
            <person name="Sreedasyam A."/>
            <person name="Ando A."/>
            <person name="Song Q."/>
            <person name="De L."/>
            <person name="Hulse-Kemp A."/>
            <person name="Ding M."/>
            <person name="Ye W."/>
            <person name="Kirkbride R."/>
            <person name="Jenkins J."/>
            <person name="Plott C."/>
            <person name="Lovell J."/>
            <person name="Lin Y.-M."/>
            <person name="Vaughn R."/>
            <person name="Liu B."/>
            <person name="Li W."/>
            <person name="Simpson S."/>
            <person name="Scheffler B."/>
            <person name="Saski C."/>
            <person name="Grover C."/>
            <person name="Hu G."/>
            <person name="Conover J."/>
            <person name="Carlson J."/>
            <person name="Shu S."/>
            <person name="Boston L."/>
            <person name="Williams M."/>
            <person name="Peterson D."/>
            <person name="Mcgee K."/>
            <person name="Jones D."/>
            <person name="Wendel J."/>
            <person name="Stelly D."/>
            <person name="Grimwood J."/>
            <person name="Schmutz J."/>
        </authorList>
    </citation>
    <scope>NUCLEOTIDE SEQUENCE [LARGE SCALE GENOMIC DNA]</scope>
    <source>
        <strain evidence="2">1408120.09</strain>
    </source>
</reference>
<dbReference type="AlphaFoldDB" id="A0A5D3A9I0"/>
<evidence type="ECO:0000313" key="2">
    <source>
        <dbReference type="EMBL" id="TYJ46246.1"/>
    </source>
</evidence>
<name>A0A5D3A9I0_GOSMU</name>
<evidence type="ECO:0000256" key="1">
    <source>
        <dbReference type="SAM" id="Phobius"/>
    </source>
</evidence>
<organism evidence="2 3">
    <name type="scientific">Gossypium mustelinum</name>
    <name type="common">Cotton</name>
    <name type="synonym">Gossypium caicoense</name>
    <dbReference type="NCBI Taxonomy" id="34275"/>
    <lineage>
        <taxon>Eukaryota</taxon>
        <taxon>Viridiplantae</taxon>
        <taxon>Streptophyta</taxon>
        <taxon>Embryophyta</taxon>
        <taxon>Tracheophyta</taxon>
        <taxon>Spermatophyta</taxon>
        <taxon>Magnoliopsida</taxon>
        <taxon>eudicotyledons</taxon>
        <taxon>Gunneridae</taxon>
        <taxon>Pentapetalae</taxon>
        <taxon>rosids</taxon>
        <taxon>malvids</taxon>
        <taxon>Malvales</taxon>
        <taxon>Malvaceae</taxon>
        <taxon>Malvoideae</taxon>
        <taxon>Gossypium</taxon>
    </lineage>
</organism>
<evidence type="ECO:0000313" key="3">
    <source>
        <dbReference type="Proteomes" id="UP000323597"/>
    </source>
</evidence>
<keyword evidence="3" id="KW-1185">Reference proteome</keyword>
<keyword evidence="1" id="KW-1133">Transmembrane helix</keyword>
<keyword evidence="1" id="KW-0812">Transmembrane</keyword>
<gene>
    <name evidence="2" type="ORF">E1A91_A02G106800v1</name>
</gene>